<accession>A0ACB7STA7</accession>
<sequence length="261" mass="26916">MLTAARHCSFLKNASCCWGVVAQIFKLTPPDAEGSSSSSSCGQLQQVGNLSQPGGTAGQPPVSLNSVRWLPRPGEGLIYGTNRGSLCICRPLKPISKEGGSSAATSRSGPTRDATSPFVMLTDQVDRTARNTTIQVRGKPISKEGGSSAATSRSGPTRDATSPFVMLTDQVDRTARNTTIQVLSTASQTVLPQTQTTGTQTMLRGAGIFIDQSIDGTATLTASLSSPSTSSDNSPVMGPSSSGLDNAASSSSASTSWYTSC</sequence>
<evidence type="ECO:0000313" key="1">
    <source>
        <dbReference type="EMBL" id="KAH6937915.1"/>
    </source>
</evidence>
<organism evidence="1 2">
    <name type="scientific">Hyalomma asiaticum</name>
    <name type="common">Tick</name>
    <dbReference type="NCBI Taxonomy" id="266040"/>
    <lineage>
        <taxon>Eukaryota</taxon>
        <taxon>Metazoa</taxon>
        <taxon>Ecdysozoa</taxon>
        <taxon>Arthropoda</taxon>
        <taxon>Chelicerata</taxon>
        <taxon>Arachnida</taxon>
        <taxon>Acari</taxon>
        <taxon>Parasitiformes</taxon>
        <taxon>Ixodida</taxon>
        <taxon>Ixodoidea</taxon>
        <taxon>Ixodidae</taxon>
        <taxon>Hyalomminae</taxon>
        <taxon>Hyalomma</taxon>
    </lineage>
</organism>
<keyword evidence="2" id="KW-1185">Reference proteome</keyword>
<comment type="caution">
    <text evidence="1">The sequence shown here is derived from an EMBL/GenBank/DDBJ whole genome shotgun (WGS) entry which is preliminary data.</text>
</comment>
<reference evidence="1" key="1">
    <citation type="submission" date="2020-05" db="EMBL/GenBank/DDBJ databases">
        <title>Large-scale comparative analyses of tick genomes elucidate their genetic diversity and vector capacities.</title>
        <authorList>
            <person name="Jia N."/>
            <person name="Wang J."/>
            <person name="Shi W."/>
            <person name="Du L."/>
            <person name="Sun Y."/>
            <person name="Zhan W."/>
            <person name="Jiang J."/>
            <person name="Wang Q."/>
            <person name="Zhang B."/>
            <person name="Ji P."/>
            <person name="Sakyi L.B."/>
            <person name="Cui X."/>
            <person name="Yuan T."/>
            <person name="Jiang B."/>
            <person name="Yang W."/>
            <person name="Lam T.T.-Y."/>
            <person name="Chang Q."/>
            <person name="Ding S."/>
            <person name="Wang X."/>
            <person name="Zhu J."/>
            <person name="Ruan X."/>
            <person name="Zhao L."/>
            <person name="Wei J."/>
            <person name="Que T."/>
            <person name="Du C."/>
            <person name="Cheng J."/>
            <person name="Dai P."/>
            <person name="Han X."/>
            <person name="Huang E."/>
            <person name="Gao Y."/>
            <person name="Liu J."/>
            <person name="Shao H."/>
            <person name="Ye R."/>
            <person name="Li L."/>
            <person name="Wei W."/>
            <person name="Wang X."/>
            <person name="Wang C."/>
            <person name="Yang T."/>
            <person name="Huo Q."/>
            <person name="Li W."/>
            <person name="Guo W."/>
            <person name="Chen H."/>
            <person name="Zhou L."/>
            <person name="Ni X."/>
            <person name="Tian J."/>
            <person name="Zhou Y."/>
            <person name="Sheng Y."/>
            <person name="Liu T."/>
            <person name="Pan Y."/>
            <person name="Xia L."/>
            <person name="Li J."/>
            <person name="Zhao F."/>
            <person name="Cao W."/>
        </authorList>
    </citation>
    <scope>NUCLEOTIDE SEQUENCE</scope>
    <source>
        <strain evidence="1">Hyas-2018</strain>
    </source>
</reference>
<dbReference type="EMBL" id="CM023482">
    <property type="protein sequence ID" value="KAH6937915.1"/>
    <property type="molecule type" value="Genomic_DNA"/>
</dbReference>
<name>A0ACB7STA7_HYAAI</name>
<evidence type="ECO:0000313" key="2">
    <source>
        <dbReference type="Proteomes" id="UP000821845"/>
    </source>
</evidence>
<proteinExistence type="predicted"/>
<gene>
    <name evidence="1" type="ORF">HPB50_005239</name>
</gene>
<protein>
    <submittedName>
        <fullName evidence="1">Uncharacterized protein</fullName>
    </submittedName>
</protein>
<dbReference type="Proteomes" id="UP000821845">
    <property type="component" value="Chromosome 2"/>
</dbReference>